<feature type="domain" description="DUF1835" evidence="1">
    <location>
        <begin position="69"/>
        <end position="187"/>
    </location>
</feature>
<organism evidence="3 4">
    <name type="scientific">Niallia oryzisoli</name>
    <dbReference type="NCBI Taxonomy" id="1737571"/>
    <lineage>
        <taxon>Bacteria</taxon>
        <taxon>Bacillati</taxon>
        <taxon>Bacillota</taxon>
        <taxon>Bacilli</taxon>
        <taxon>Bacillales</taxon>
        <taxon>Bacillaceae</taxon>
        <taxon>Niallia</taxon>
    </lineage>
</organism>
<feature type="domain" description="DUF3658" evidence="2">
    <location>
        <begin position="223"/>
        <end position="332"/>
    </location>
</feature>
<dbReference type="RefSeq" id="WP_338449404.1">
    <property type="nucleotide sequence ID" value="NZ_CP137640.1"/>
</dbReference>
<proteinExistence type="predicted"/>
<evidence type="ECO:0000259" key="2">
    <source>
        <dbReference type="Pfam" id="PF12395"/>
    </source>
</evidence>
<evidence type="ECO:0000313" key="4">
    <source>
        <dbReference type="Proteomes" id="UP001357223"/>
    </source>
</evidence>
<dbReference type="EMBL" id="CP137640">
    <property type="protein sequence ID" value="WVX80473.1"/>
    <property type="molecule type" value="Genomic_DNA"/>
</dbReference>
<keyword evidence="4" id="KW-1185">Reference proteome</keyword>
<dbReference type="Pfam" id="PF08874">
    <property type="entry name" value="DUF1835"/>
    <property type="match status" value="1"/>
</dbReference>
<reference evidence="3 4" key="1">
    <citation type="submission" date="2023-10" db="EMBL/GenBank/DDBJ databases">
        <title>Niallia locisalis sp.nov. isolated from a salt pond sample.</title>
        <authorList>
            <person name="Li X.-J."/>
            <person name="Dong L."/>
        </authorList>
    </citation>
    <scope>NUCLEOTIDE SEQUENCE [LARGE SCALE GENOMIC DNA]</scope>
    <source>
        <strain evidence="3 4">DSM 29761</strain>
    </source>
</reference>
<gene>
    <name evidence="3" type="ORF">R4Z09_25025</name>
</gene>
<dbReference type="InterPro" id="IPR014973">
    <property type="entry name" value="DUF1835"/>
</dbReference>
<evidence type="ECO:0000313" key="3">
    <source>
        <dbReference type="EMBL" id="WVX80473.1"/>
    </source>
</evidence>
<evidence type="ECO:0000259" key="1">
    <source>
        <dbReference type="Pfam" id="PF08874"/>
    </source>
</evidence>
<accession>A0ABZ2CAG5</accession>
<dbReference type="Proteomes" id="UP001357223">
    <property type="component" value="Chromosome"/>
</dbReference>
<name>A0ABZ2CAG5_9BACI</name>
<protein>
    <submittedName>
        <fullName evidence="3">DUF1835 domain-containing protein</fullName>
    </submittedName>
</protein>
<dbReference type="InterPro" id="IPR022123">
    <property type="entry name" value="DUF3658"/>
</dbReference>
<sequence length="337" mass="39612">MIEKLHQSIEKLSGNEVRNLLLNLMYKIKNMHDSKDLQEEMLEELYSLYDEILGVSQNKRRFEREYNTVHIACGESTAGSLRYGLERGNKVIGFPDFFSIGPIWKLHNDVGRKHRYIWLKDHINMEMDYMEEEYEKRIAEILEEIDAIPGNVPIVIWTAENADEQTGMRYLMYLLKEKPNDVHLINTTLAHQELFTSNDDEQLFHTSMIHPEKLKEMDEKNAAKLLTAEESSHFQNEWLALSESKGILRIWQNREIKFVNENHFDSLIIAVTQKLHAEQEYRGFILVAKIIGEVLGLLEGNVFHAFLEYRVRELIYNGVFKIKGIPKDMRHYSVKLN</sequence>
<dbReference type="Pfam" id="PF12395">
    <property type="entry name" value="DUF3658"/>
    <property type="match status" value="1"/>
</dbReference>